<reference evidence="1 2" key="1">
    <citation type="journal article" date="2016" name="Mol. Biol. Evol.">
        <title>Comparative Genomics of Early-Diverging Mushroom-Forming Fungi Provides Insights into the Origins of Lignocellulose Decay Capabilities.</title>
        <authorList>
            <person name="Nagy L.G."/>
            <person name="Riley R."/>
            <person name="Tritt A."/>
            <person name="Adam C."/>
            <person name="Daum C."/>
            <person name="Floudas D."/>
            <person name="Sun H."/>
            <person name="Yadav J.S."/>
            <person name="Pangilinan J."/>
            <person name="Larsson K.H."/>
            <person name="Matsuura K."/>
            <person name="Barry K."/>
            <person name="Labutti K."/>
            <person name="Kuo R."/>
            <person name="Ohm R.A."/>
            <person name="Bhattacharya S.S."/>
            <person name="Shirouzu T."/>
            <person name="Yoshinaga Y."/>
            <person name="Martin F.M."/>
            <person name="Grigoriev I.V."/>
            <person name="Hibbett D.S."/>
        </authorList>
    </citation>
    <scope>NUCLEOTIDE SEQUENCE [LARGE SCALE GENOMIC DNA]</scope>
    <source>
        <strain evidence="1 2">CBS 109695</strain>
    </source>
</reference>
<dbReference type="Proteomes" id="UP000076532">
    <property type="component" value="Unassembled WGS sequence"/>
</dbReference>
<name>A0A166NPJ9_9AGAM</name>
<proteinExistence type="predicted"/>
<dbReference type="AlphaFoldDB" id="A0A166NPJ9"/>
<dbReference type="EMBL" id="KV417522">
    <property type="protein sequence ID" value="KZP25242.1"/>
    <property type="molecule type" value="Genomic_DNA"/>
</dbReference>
<organism evidence="1 2">
    <name type="scientific">Athelia psychrophila</name>
    <dbReference type="NCBI Taxonomy" id="1759441"/>
    <lineage>
        <taxon>Eukaryota</taxon>
        <taxon>Fungi</taxon>
        <taxon>Dikarya</taxon>
        <taxon>Basidiomycota</taxon>
        <taxon>Agaricomycotina</taxon>
        <taxon>Agaricomycetes</taxon>
        <taxon>Agaricomycetidae</taxon>
        <taxon>Atheliales</taxon>
        <taxon>Atheliaceae</taxon>
        <taxon>Athelia</taxon>
    </lineage>
</organism>
<accession>A0A166NPJ9</accession>
<evidence type="ECO:0000313" key="1">
    <source>
        <dbReference type="EMBL" id="KZP25242.1"/>
    </source>
</evidence>
<gene>
    <name evidence="1" type="ORF">FIBSPDRAFT_396473</name>
</gene>
<evidence type="ECO:0000313" key="2">
    <source>
        <dbReference type="Proteomes" id="UP000076532"/>
    </source>
</evidence>
<protein>
    <submittedName>
        <fullName evidence="1">Uncharacterized protein</fullName>
    </submittedName>
</protein>
<keyword evidence="2" id="KW-1185">Reference proteome</keyword>
<sequence length="88" mass="10343">MRTMIWTERFSRFVGTKKQNRTVQQDPRFVYPVLLWIFLSSRSPTLFLLYLAMPSINFAFVVCFPRRPCLLSVHAICHLLSQLALNLP</sequence>